<dbReference type="EMBL" id="PGFZ01000014">
    <property type="protein sequence ID" value="POZ50140.1"/>
    <property type="molecule type" value="Genomic_DNA"/>
</dbReference>
<feature type="binding site" evidence="6">
    <location>
        <position position="60"/>
    </location>
    <ligand>
        <name>molybdate</name>
        <dbReference type="ChEBI" id="CHEBI:36264"/>
    </ligand>
</feature>
<dbReference type="PANTHER" id="PTHR30632:SF17">
    <property type="entry name" value="MOLYBDATE-BINDING PROTEIN MODA"/>
    <property type="match status" value="1"/>
</dbReference>
<dbReference type="NCBIfam" id="TIGR01256">
    <property type="entry name" value="modA"/>
    <property type="match status" value="1"/>
</dbReference>
<comment type="similarity">
    <text evidence="1">Belongs to the bacterial solute-binding protein ModA family.</text>
</comment>
<dbReference type="GO" id="GO:0015689">
    <property type="term" value="P:molybdate ion transport"/>
    <property type="evidence" value="ECO:0007669"/>
    <property type="project" value="InterPro"/>
</dbReference>
<dbReference type="GO" id="GO:0030288">
    <property type="term" value="C:outer membrane-bounded periplasmic space"/>
    <property type="evidence" value="ECO:0007669"/>
    <property type="project" value="TreeGrafter"/>
</dbReference>
<name>A0A2S5CH45_9GAMM</name>
<dbReference type="Proteomes" id="UP000237423">
    <property type="component" value="Unassembled WGS sequence"/>
</dbReference>
<dbReference type="FunFam" id="3.40.190.10:FF:000035">
    <property type="entry name" value="Molybdate ABC transporter substrate-binding protein"/>
    <property type="match status" value="1"/>
</dbReference>
<dbReference type="SUPFAM" id="SSF53850">
    <property type="entry name" value="Periplasmic binding protein-like II"/>
    <property type="match status" value="1"/>
</dbReference>
<organism evidence="8 9">
    <name type="scientific">Methylovulum psychrotolerans</name>
    <dbReference type="NCBI Taxonomy" id="1704499"/>
    <lineage>
        <taxon>Bacteria</taxon>
        <taxon>Pseudomonadati</taxon>
        <taxon>Pseudomonadota</taxon>
        <taxon>Gammaproteobacteria</taxon>
        <taxon>Methylococcales</taxon>
        <taxon>Methylococcaceae</taxon>
        <taxon>Methylovulum</taxon>
    </lineage>
</organism>
<reference evidence="8 9" key="1">
    <citation type="submission" date="2017-11" db="EMBL/GenBank/DDBJ databases">
        <title>Draft Genome Sequence of Methylobacter psychrotolerans Sph1T, an Obligate Methanotroph from Low-Temperature Environments.</title>
        <authorList>
            <person name="Oshkin I.Y."/>
            <person name="Miroshnikov K."/>
            <person name="Belova S.E."/>
            <person name="Korzhenkov A."/>
            <person name="Toshchakov S.V."/>
            <person name="Dedysh S.N."/>
        </authorList>
    </citation>
    <scope>NUCLEOTIDE SEQUENCE [LARGE SCALE GENOMIC DNA]</scope>
    <source>
        <strain evidence="8 9">Sph1</strain>
    </source>
</reference>
<dbReference type="InterPro" id="IPR050682">
    <property type="entry name" value="ModA/WtpA"/>
</dbReference>
<dbReference type="Gene3D" id="3.40.190.10">
    <property type="entry name" value="Periplasmic binding protein-like II"/>
    <property type="match status" value="2"/>
</dbReference>
<evidence type="ECO:0000256" key="5">
    <source>
        <dbReference type="ARBA" id="ARBA00062515"/>
    </source>
</evidence>
<evidence type="ECO:0000256" key="2">
    <source>
        <dbReference type="ARBA" id="ARBA00022505"/>
    </source>
</evidence>
<evidence type="ECO:0000256" key="7">
    <source>
        <dbReference type="SAM" id="SignalP"/>
    </source>
</evidence>
<dbReference type="NCBIfam" id="NF007958">
    <property type="entry name" value="PRK10677.1"/>
    <property type="match status" value="1"/>
</dbReference>
<evidence type="ECO:0000256" key="6">
    <source>
        <dbReference type="PIRSR" id="PIRSR004846-1"/>
    </source>
</evidence>
<evidence type="ECO:0000313" key="9">
    <source>
        <dbReference type="Proteomes" id="UP000237423"/>
    </source>
</evidence>
<keyword evidence="4 7" id="KW-0732">Signal</keyword>
<dbReference type="GO" id="GO:0030973">
    <property type="term" value="F:molybdate ion binding"/>
    <property type="evidence" value="ECO:0007669"/>
    <property type="project" value="TreeGrafter"/>
</dbReference>
<evidence type="ECO:0000256" key="3">
    <source>
        <dbReference type="ARBA" id="ARBA00022723"/>
    </source>
</evidence>
<dbReference type="InterPro" id="IPR005950">
    <property type="entry name" value="ModA"/>
</dbReference>
<feature type="binding site" evidence="6">
    <location>
        <position position="171"/>
    </location>
    <ligand>
        <name>molybdate</name>
        <dbReference type="ChEBI" id="CHEBI:36264"/>
    </ligand>
</feature>
<feature type="chain" id="PRO_5015633139" evidence="7">
    <location>
        <begin position="25"/>
        <end position="252"/>
    </location>
</feature>
<dbReference type="GO" id="GO:0046872">
    <property type="term" value="F:metal ion binding"/>
    <property type="evidence" value="ECO:0007669"/>
    <property type="project" value="UniProtKB-KW"/>
</dbReference>
<gene>
    <name evidence="8" type="ORF">AADEFJLK_04037</name>
</gene>
<protein>
    <submittedName>
        <fullName evidence="8">Molybdate ABC transporter substrate-binding protein</fullName>
    </submittedName>
</protein>
<feature type="binding site" evidence="6">
    <location>
        <position position="33"/>
    </location>
    <ligand>
        <name>molybdate</name>
        <dbReference type="ChEBI" id="CHEBI:36264"/>
    </ligand>
</feature>
<evidence type="ECO:0000256" key="4">
    <source>
        <dbReference type="ARBA" id="ARBA00022729"/>
    </source>
</evidence>
<feature type="signal peptide" evidence="7">
    <location>
        <begin position="1"/>
        <end position="24"/>
    </location>
</feature>
<feature type="binding site" evidence="6">
    <location>
        <position position="144"/>
    </location>
    <ligand>
        <name>molybdate</name>
        <dbReference type="ChEBI" id="CHEBI:36264"/>
    </ligand>
</feature>
<evidence type="ECO:0000256" key="1">
    <source>
        <dbReference type="ARBA" id="ARBA00009175"/>
    </source>
</evidence>
<feature type="binding site" evidence="6">
    <location>
        <position position="189"/>
    </location>
    <ligand>
        <name>molybdate</name>
        <dbReference type="ChEBI" id="CHEBI:36264"/>
    </ligand>
</feature>
<comment type="caution">
    <text evidence="8">The sequence shown here is derived from an EMBL/GenBank/DDBJ whole genome shotgun (WGS) entry which is preliminary data.</text>
</comment>
<proteinExistence type="inferred from homology"/>
<dbReference type="GO" id="GO:1901359">
    <property type="term" value="F:tungstate binding"/>
    <property type="evidence" value="ECO:0007669"/>
    <property type="project" value="UniProtKB-ARBA"/>
</dbReference>
<keyword evidence="3 6" id="KW-0479">Metal-binding</keyword>
<accession>A0A2S5CH45</accession>
<dbReference type="Pfam" id="PF13531">
    <property type="entry name" value="SBP_bac_11"/>
    <property type="match status" value="1"/>
</dbReference>
<dbReference type="PANTHER" id="PTHR30632">
    <property type="entry name" value="MOLYBDATE-BINDING PERIPLASMIC PROTEIN"/>
    <property type="match status" value="1"/>
</dbReference>
<dbReference type="RefSeq" id="WP_103975552.1">
    <property type="nucleotide sequence ID" value="NZ_PGFZ01000014.1"/>
</dbReference>
<dbReference type="CDD" id="cd13536">
    <property type="entry name" value="PBP2_EcModA"/>
    <property type="match status" value="1"/>
</dbReference>
<comment type="subunit">
    <text evidence="5">The complex is composed of two ATP-binding proteins (ModC), two transmembrane proteins (ModB) and a solute-binding protein (ModA).</text>
</comment>
<sequence>MTFKPLRLLLIFLICSVFMPAAQAEITVLAAASLTNALTDIIKHYQKQQGVTIKTSFASSSVLAKQIENGLPADIFISADKQWMDTLYEQGKIDATSRKEVLGNSLVLIAPKGQGFAVKLAKGEALANAFDGKLCTGETSTVPAGKYAKEALQNLAMWDTIKTRIVGTEDVRAALAFVERGECAAGIVYATDALISTKVEVVGTFPESSHAPIAYPMALISQSQEARAFLDYLSQAEAGKVFAHYGFTRLQP</sequence>
<keyword evidence="2 6" id="KW-0500">Molybdenum</keyword>
<dbReference type="PIRSF" id="PIRSF004846">
    <property type="entry name" value="ModA"/>
    <property type="match status" value="1"/>
</dbReference>
<evidence type="ECO:0000313" key="8">
    <source>
        <dbReference type="EMBL" id="POZ50140.1"/>
    </source>
</evidence>
<dbReference type="AlphaFoldDB" id="A0A2S5CH45"/>